<proteinExistence type="predicted"/>
<keyword evidence="2" id="KW-1185">Reference proteome</keyword>
<comment type="caution">
    <text evidence="1">The sequence shown here is derived from an EMBL/GenBank/DDBJ whole genome shotgun (WGS) entry which is preliminary data.</text>
</comment>
<protein>
    <recommendedName>
        <fullName evidence="3">Protein FAR1-RELATED SEQUENCE</fullName>
    </recommendedName>
</protein>
<dbReference type="EMBL" id="JBBNAE010000004">
    <property type="protein sequence ID" value="KAK9130494.1"/>
    <property type="molecule type" value="Genomic_DNA"/>
</dbReference>
<sequence>MDQQNSSDDESRQLEEVASTSAFQDISYLFKRDAPFETRKEALKWVQETGRARKFVLVIKKSDAGGNGRRGRVTIACERSGTYRGIFQRVGIAKAELIEKMPRKLTNAEEEDNTRPNTGTKKCQCPFLIQLKEHPDSYWYVSVVCGMHNHNSANFLEGHSYAGRLTQDEAAILDQMSKANVRPRQILNTLRQRDKNNASTLRTIYNARQRNRIKEVGGRTQMQQLLHLLEDNMYLSWHRKDPESNVVTDLFWSHPDSINLLRSFPYVLLMDCTYKTNRYRLPLLEIVGVTSTTLHSRLGFVFYLQRLCPTTHGH</sequence>
<dbReference type="Proteomes" id="UP001417504">
    <property type="component" value="Unassembled WGS sequence"/>
</dbReference>
<gene>
    <name evidence="1" type="ORF">Sjap_010981</name>
</gene>
<organism evidence="1 2">
    <name type="scientific">Stephania japonica</name>
    <dbReference type="NCBI Taxonomy" id="461633"/>
    <lineage>
        <taxon>Eukaryota</taxon>
        <taxon>Viridiplantae</taxon>
        <taxon>Streptophyta</taxon>
        <taxon>Embryophyta</taxon>
        <taxon>Tracheophyta</taxon>
        <taxon>Spermatophyta</taxon>
        <taxon>Magnoliopsida</taxon>
        <taxon>Ranunculales</taxon>
        <taxon>Menispermaceae</taxon>
        <taxon>Menispermoideae</taxon>
        <taxon>Cissampelideae</taxon>
        <taxon>Stephania</taxon>
    </lineage>
</organism>
<accession>A0AAP0P528</accession>
<reference evidence="1 2" key="1">
    <citation type="submission" date="2024-01" db="EMBL/GenBank/DDBJ databases">
        <title>Genome assemblies of Stephania.</title>
        <authorList>
            <person name="Yang L."/>
        </authorList>
    </citation>
    <scope>NUCLEOTIDE SEQUENCE [LARGE SCALE GENOMIC DNA]</scope>
    <source>
        <strain evidence="1">QJT</strain>
        <tissue evidence="1">Leaf</tissue>
    </source>
</reference>
<dbReference type="PANTHER" id="PTHR31569">
    <property type="entry name" value="SWIM-TYPE DOMAIN-CONTAINING PROTEIN"/>
    <property type="match status" value="1"/>
</dbReference>
<evidence type="ECO:0000313" key="2">
    <source>
        <dbReference type="Proteomes" id="UP001417504"/>
    </source>
</evidence>
<name>A0AAP0P528_9MAGN</name>
<dbReference type="InterPro" id="IPR052579">
    <property type="entry name" value="Zinc_finger_SWIM"/>
</dbReference>
<evidence type="ECO:0008006" key="3">
    <source>
        <dbReference type="Google" id="ProtNLM"/>
    </source>
</evidence>
<dbReference type="PANTHER" id="PTHR31569:SF4">
    <property type="entry name" value="SWIM-TYPE DOMAIN-CONTAINING PROTEIN"/>
    <property type="match status" value="1"/>
</dbReference>
<evidence type="ECO:0000313" key="1">
    <source>
        <dbReference type="EMBL" id="KAK9130494.1"/>
    </source>
</evidence>
<dbReference type="AlphaFoldDB" id="A0AAP0P528"/>